<gene>
    <name evidence="3" type="ORF">X474_19450</name>
</gene>
<dbReference type="Proteomes" id="UP000032233">
    <property type="component" value="Unassembled WGS sequence"/>
</dbReference>
<reference evidence="3 4" key="1">
    <citation type="submission" date="2013-11" db="EMBL/GenBank/DDBJ databases">
        <title>Metagenomic analysis of a methanogenic consortium involved in long chain n-alkane degradation.</title>
        <authorList>
            <person name="Davidova I.A."/>
            <person name="Callaghan A.V."/>
            <person name="Wawrik B."/>
            <person name="Pruitt S."/>
            <person name="Marks C."/>
            <person name="Duncan K.E."/>
            <person name="Suflita J.M."/>
        </authorList>
    </citation>
    <scope>NUCLEOTIDE SEQUENCE [LARGE SCALE GENOMIC DNA]</scope>
    <source>
        <strain evidence="3 4">SPR</strain>
    </source>
</reference>
<dbReference type="PIRSF" id="PIRSF010256">
    <property type="entry name" value="CoxE_vWa"/>
    <property type="match status" value="1"/>
</dbReference>
<dbReference type="STRING" id="1429043.X474_19450"/>
<name>A0A0D2HPE6_9BACT</name>
<dbReference type="InterPro" id="IPR011195">
    <property type="entry name" value="UCP010256"/>
</dbReference>
<evidence type="ECO:0000313" key="3">
    <source>
        <dbReference type="EMBL" id="KIX12378.1"/>
    </source>
</evidence>
<dbReference type="InterPro" id="IPR008912">
    <property type="entry name" value="Uncharacterised_CoxE"/>
</dbReference>
<dbReference type="SUPFAM" id="SSF53300">
    <property type="entry name" value="vWA-like"/>
    <property type="match status" value="1"/>
</dbReference>
<sequence>MIIGFTRYLGDQGFLVSTSQVLDAVKSAMILGVESKPDLKNGLRAALCQSREQFAGFELLFEDYFQARPRAPSFEPPPARALGETNLGLGVNRDKKTETEKDPQNPASEIEVLGRVGFHYLDPEQAAAMAQEVSSLLKPLAQKISRRKTPGRSRLLYWQATLRKGLRSGGELVDLKYRRPRKKPRRLVILADISGSMDLAAPFLFHFLKGLAVAWRQVEVYVFATRLTLVTKRFFDLPVDQLMARLARLAPDLAGGTLIGRNLARLLSRTTGSPLTNSVALIISDGWDRGEPEELARQMARLKARCQRVFWLNPLLESPRYKPINQGMAAALPHVDHFLACHNLNALKKTARLLEIALK</sequence>
<protein>
    <recommendedName>
        <fullName evidence="2">VWFA domain-containing protein</fullName>
    </recommendedName>
</protein>
<dbReference type="SMART" id="SM00327">
    <property type="entry name" value="VWA"/>
    <property type="match status" value="1"/>
</dbReference>
<dbReference type="CDD" id="cd00198">
    <property type="entry name" value="vWFA"/>
    <property type="match status" value="1"/>
</dbReference>
<dbReference type="Gene3D" id="3.40.50.410">
    <property type="entry name" value="von Willebrand factor, type A domain"/>
    <property type="match status" value="1"/>
</dbReference>
<keyword evidence="4" id="KW-1185">Reference proteome</keyword>
<feature type="compositionally biased region" description="Basic and acidic residues" evidence="1">
    <location>
        <begin position="92"/>
        <end position="103"/>
    </location>
</feature>
<dbReference type="EMBL" id="AZAC01000033">
    <property type="protein sequence ID" value="KIX12378.1"/>
    <property type="molecule type" value="Genomic_DNA"/>
</dbReference>
<comment type="caution">
    <text evidence="3">The sequence shown here is derived from an EMBL/GenBank/DDBJ whole genome shotgun (WGS) entry which is preliminary data.</text>
</comment>
<proteinExistence type="predicted"/>
<dbReference type="InterPro" id="IPR002035">
    <property type="entry name" value="VWF_A"/>
</dbReference>
<evidence type="ECO:0000259" key="2">
    <source>
        <dbReference type="SMART" id="SM00327"/>
    </source>
</evidence>
<feature type="domain" description="VWFA" evidence="2">
    <location>
        <begin position="184"/>
        <end position="359"/>
    </location>
</feature>
<organism evidence="3 4">
    <name type="scientific">Dethiosulfatarculus sandiegensis</name>
    <dbReference type="NCBI Taxonomy" id="1429043"/>
    <lineage>
        <taxon>Bacteria</taxon>
        <taxon>Pseudomonadati</taxon>
        <taxon>Thermodesulfobacteriota</taxon>
        <taxon>Desulfarculia</taxon>
        <taxon>Desulfarculales</taxon>
        <taxon>Desulfarculaceae</taxon>
        <taxon>Dethiosulfatarculus</taxon>
    </lineage>
</organism>
<evidence type="ECO:0000256" key="1">
    <source>
        <dbReference type="SAM" id="MobiDB-lite"/>
    </source>
</evidence>
<dbReference type="InterPro" id="IPR036465">
    <property type="entry name" value="vWFA_dom_sf"/>
</dbReference>
<evidence type="ECO:0000313" key="4">
    <source>
        <dbReference type="Proteomes" id="UP000032233"/>
    </source>
</evidence>
<feature type="region of interest" description="Disordered" evidence="1">
    <location>
        <begin position="72"/>
        <end position="107"/>
    </location>
</feature>
<dbReference type="PANTHER" id="PTHR39338">
    <property type="entry name" value="BLL5662 PROTEIN-RELATED"/>
    <property type="match status" value="1"/>
</dbReference>
<dbReference type="PANTHER" id="PTHR39338:SF6">
    <property type="entry name" value="BLL5662 PROTEIN"/>
    <property type="match status" value="1"/>
</dbReference>
<dbReference type="Pfam" id="PF05762">
    <property type="entry name" value="VWA_CoxE"/>
    <property type="match status" value="1"/>
</dbReference>
<dbReference type="InParanoid" id="A0A0D2HPE6"/>
<accession>A0A0D2HPE6</accession>
<dbReference type="AlphaFoldDB" id="A0A0D2HPE6"/>
<dbReference type="RefSeq" id="WP_052515358.1">
    <property type="nucleotide sequence ID" value="NZ_AZAC01000033.1"/>
</dbReference>